<evidence type="ECO:0000313" key="6">
    <source>
        <dbReference type="Proteomes" id="UP000272942"/>
    </source>
</evidence>
<dbReference type="WBParaSite" id="ECPE_0001039501-mRNA-1">
    <property type="protein sequence ID" value="ECPE_0001039501-mRNA-1"/>
    <property type="gene ID" value="ECPE_0001039501"/>
</dbReference>
<name>A0A183ATS8_9TREM</name>
<dbReference type="SUPFAM" id="SSF90123">
    <property type="entry name" value="ABC transporter transmembrane region"/>
    <property type="match status" value="1"/>
</dbReference>
<reference evidence="7" key="1">
    <citation type="submission" date="2016-06" db="UniProtKB">
        <authorList>
            <consortium name="WormBaseParasite"/>
        </authorList>
    </citation>
    <scope>IDENTIFICATION</scope>
</reference>
<dbReference type="GO" id="GO:0016020">
    <property type="term" value="C:membrane"/>
    <property type="evidence" value="ECO:0007669"/>
    <property type="project" value="InterPro"/>
</dbReference>
<reference evidence="5 6" key="2">
    <citation type="submission" date="2018-11" db="EMBL/GenBank/DDBJ databases">
        <authorList>
            <consortium name="Pathogen Informatics"/>
        </authorList>
    </citation>
    <scope>NUCLEOTIDE SEQUENCE [LARGE SCALE GENOMIC DNA]</scope>
    <source>
        <strain evidence="5 6">Egypt</strain>
    </source>
</reference>
<dbReference type="Proteomes" id="UP000272942">
    <property type="component" value="Unassembled WGS sequence"/>
</dbReference>
<feature type="transmembrane region" description="Helical" evidence="4">
    <location>
        <begin position="151"/>
        <end position="173"/>
    </location>
</feature>
<evidence type="ECO:0000256" key="2">
    <source>
        <dbReference type="ARBA" id="ARBA00022989"/>
    </source>
</evidence>
<dbReference type="OrthoDB" id="10576199at2759"/>
<feature type="transmembrane region" description="Helical" evidence="4">
    <location>
        <begin position="76"/>
        <end position="100"/>
    </location>
</feature>
<sequence length="192" mass="20931">MTDSKHISNADTVSNWIAELPFPPESLESPSPSDGYRHKPFINRPCALLIISVICLILVAGSVTLDAFIIQRYVNTLYTAPGVCAGIVSMVTIILGLVLLRYQTNTIAIIVLIADAVAICANVFAAMLELYAYYFGAQVIGSWRQVITNDLFHIGVVVLCLAQLVLFVAHFALTAQATLTHLKAEQRKKLGQ</sequence>
<organism evidence="7">
    <name type="scientific">Echinostoma caproni</name>
    <dbReference type="NCBI Taxonomy" id="27848"/>
    <lineage>
        <taxon>Eukaryota</taxon>
        <taxon>Metazoa</taxon>
        <taxon>Spiralia</taxon>
        <taxon>Lophotrochozoa</taxon>
        <taxon>Platyhelminthes</taxon>
        <taxon>Trematoda</taxon>
        <taxon>Digenea</taxon>
        <taxon>Plagiorchiida</taxon>
        <taxon>Echinostomata</taxon>
        <taxon>Echinostomatoidea</taxon>
        <taxon>Echinostomatidae</taxon>
        <taxon>Echinostoma</taxon>
    </lineage>
</organism>
<keyword evidence="6" id="KW-1185">Reference proteome</keyword>
<accession>A0A183ATS8</accession>
<protein>
    <submittedName>
        <fullName evidence="7">MARVEL domain-containing protein</fullName>
    </submittedName>
</protein>
<evidence type="ECO:0000313" key="5">
    <source>
        <dbReference type="EMBL" id="VDP86939.1"/>
    </source>
</evidence>
<evidence type="ECO:0000313" key="7">
    <source>
        <dbReference type="WBParaSite" id="ECPE_0001039501-mRNA-1"/>
    </source>
</evidence>
<feature type="transmembrane region" description="Helical" evidence="4">
    <location>
        <begin position="46"/>
        <end position="70"/>
    </location>
</feature>
<evidence type="ECO:0000256" key="3">
    <source>
        <dbReference type="ARBA" id="ARBA00023136"/>
    </source>
</evidence>
<keyword evidence="3 4" id="KW-0472">Membrane</keyword>
<proteinExistence type="predicted"/>
<dbReference type="EMBL" id="UZAN01048964">
    <property type="protein sequence ID" value="VDP86939.1"/>
    <property type="molecule type" value="Genomic_DNA"/>
</dbReference>
<evidence type="ECO:0000256" key="1">
    <source>
        <dbReference type="ARBA" id="ARBA00022692"/>
    </source>
</evidence>
<keyword evidence="1 4" id="KW-0812">Transmembrane</keyword>
<gene>
    <name evidence="5" type="ORF">ECPE_LOCUS10363</name>
</gene>
<dbReference type="InterPro" id="IPR036640">
    <property type="entry name" value="ABC1_TM_sf"/>
</dbReference>
<keyword evidence="2 4" id="KW-1133">Transmembrane helix</keyword>
<dbReference type="GO" id="GO:0005524">
    <property type="term" value="F:ATP binding"/>
    <property type="evidence" value="ECO:0007669"/>
    <property type="project" value="InterPro"/>
</dbReference>
<feature type="transmembrane region" description="Helical" evidence="4">
    <location>
        <begin position="107"/>
        <end position="131"/>
    </location>
</feature>
<dbReference type="AlphaFoldDB" id="A0A183ATS8"/>
<evidence type="ECO:0000256" key="4">
    <source>
        <dbReference type="SAM" id="Phobius"/>
    </source>
</evidence>